<dbReference type="Pfam" id="PF00232">
    <property type="entry name" value="Glyco_hydro_1"/>
    <property type="match status" value="1"/>
</dbReference>
<evidence type="ECO:0000313" key="4">
    <source>
        <dbReference type="Proteomes" id="UP001497480"/>
    </source>
</evidence>
<name>A0AAV1WDR0_LUPLU</name>
<gene>
    <name evidence="3" type="ORF">LLUT_LOCUS8321</name>
</gene>
<evidence type="ECO:0000256" key="1">
    <source>
        <dbReference type="ARBA" id="ARBA00010838"/>
    </source>
</evidence>
<dbReference type="PANTHER" id="PTHR10353:SF152">
    <property type="entry name" value="GLYCOSIDE HYDROLASE FAMILY 1 PROTEIN"/>
    <property type="match status" value="1"/>
</dbReference>
<reference evidence="3 4" key="1">
    <citation type="submission" date="2024-03" db="EMBL/GenBank/DDBJ databases">
        <authorList>
            <person name="Martinez-Hernandez J."/>
        </authorList>
    </citation>
    <scope>NUCLEOTIDE SEQUENCE [LARGE SCALE GENOMIC DNA]</scope>
</reference>
<accession>A0AAV1WDR0</accession>
<dbReference type="InterPro" id="IPR001360">
    <property type="entry name" value="Glyco_hydro_1"/>
</dbReference>
<dbReference type="GO" id="GO:0005975">
    <property type="term" value="P:carbohydrate metabolic process"/>
    <property type="evidence" value="ECO:0007669"/>
    <property type="project" value="InterPro"/>
</dbReference>
<sequence>MQTSFSWLNIYPEGIEKAVTYVKDRYNNTPMFITENGYGEQDNPNLTMAEQLHDFRRIKCMTDYMEALSKAVRKGADVRGYLAWSLLDNFEWIYGYTIRYGLHHVDYATQKRTPRLSATWYKQLIANHKGASLSRMIGQQKGVHTT</sequence>
<proteinExistence type="inferred from homology"/>
<dbReference type="Proteomes" id="UP001497480">
    <property type="component" value="Unassembled WGS sequence"/>
</dbReference>
<protein>
    <recommendedName>
        <fullName evidence="5">Beta-glucosidase</fullName>
    </recommendedName>
</protein>
<dbReference type="PANTHER" id="PTHR10353">
    <property type="entry name" value="GLYCOSYL HYDROLASE"/>
    <property type="match status" value="1"/>
</dbReference>
<dbReference type="AlphaFoldDB" id="A0AAV1WDR0"/>
<keyword evidence="4" id="KW-1185">Reference proteome</keyword>
<evidence type="ECO:0000313" key="3">
    <source>
        <dbReference type="EMBL" id="CAL0307261.1"/>
    </source>
</evidence>
<organism evidence="3 4">
    <name type="scientific">Lupinus luteus</name>
    <name type="common">European yellow lupine</name>
    <dbReference type="NCBI Taxonomy" id="3873"/>
    <lineage>
        <taxon>Eukaryota</taxon>
        <taxon>Viridiplantae</taxon>
        <taxon>Streptophyta</taxon>
        <taxon>Embryophyta</taxon>
        <taxon>Tracheophyta</taxon>
        <taxon>Spermatophyta</taxon>
        <taxon>Magnoliopsida</taxon>
        <taxon>eudicotyledons</taxon>
        <taxon>Gunneridae</taxon>
        <taxon>Pentapetalae</taxon>
        <taxon>rosids</taxon>
        <taxon>fabids</taxon>
        <taxon>Fabales</taxon>
        <taxon>Fabaceae</taxon>
        <taxon>Papilionoideae</taxon>
        <taxon>50 kb inversion clade</taxon>
        <taxon>genistoids sensu lato</taxon>
        <taxon>core genistoids</taxon>
        <taxon>Genisteae</taxon>
        <taxon>Lupinus</taxon>
    </lineage>
</organism>
<evidence type="ECO:0000256" key="2">
    <source>
        <dbReference type="RuleBase" id="RU003690"/>
    </source>
</evidence>
<comment type="similarity">
    <text evidence="1 2">Belongs to the glycosyl hydrolase 1 family.</text>
</comment>
<evidence type="ECO:0008006" key="5">
    <source>
        <dbReference type="Google" id="ProtNLM"/>
    </source>
</evidence>
<dbReference type="PRINTS" id="PR00131">
    <property type="entry name" value="GLHYDRLASE1"/>
</dbReference>
<dbReference type="GO" id="GO:0008422">
    <property type="term" value="F:beta-glucosidase activity"/>
    <property type="evidence" value="ECO:0007669"/>
    <property type="project" value="TreeGrafter"/>
</dbReference>
<dbReference type="SUPFAM" id="SSF51445">
    <property type="entry name" value="(Trans)glycosidases"/>
    <property type="match status" value="1"/>
</dbReference>
<dbReference type="InterPro" id="IPR017853">
    <property type="entry name" value="GH"/>
</dbReference>
<dbReference type="Gene3D" id="3.20.20.80">
    <property type="entry name" value="Glycosidases"/>
    <property type="match status" value="1"/>
</dbReference>
<dbReference type="EMBL" id="CAXHTB010000005">
    <property type="protein sequence ID" value="CAL0307261.1"/>
    <property type="molecule type" value="Genomic_DNA"/>
</dbReference>
<comment type="caution">
    <text evidence="3">The sequence shown here is derived from an EMBL/GenBank/DDBJ whole genome shotgun (WGS) entry which is preliminary data.</text>
</comment>